<comment type="caution">
    <text evidence="2">The sequence shown here is derived from an EMBL/GenBank/DDBJ whole genome shotgun (WGS) entry which is preliminary data.</text>
</comment>
<keyword evidence="3" id="KW-1185">Reference proteome</keyword>
<evidence type="ECO:0000313" key="3">
    <source>
        <dbReference type="Proteomes" id="UP001183648"/>
    </source>
</evidence>
<proteinExistence type="predicted"/>
<dbReference type="Proteomes" id="UP001183648">
    <property type="component" value="Unassembled WGS sequence"/>
</dbReference>
<dbReference type="RefSeq" id="WP_310298070.1">
    <property type="nucleotide sequence ID" value="NZ_BAAAPS010000002.1"/>
</dbReference>
<protein>
    <recommendedName>
        <fullName evidence="4">NifU family protein</fullName>
    </recommendedName>
</protein>
<dbReference type="EMBL" id="JAVDYG010000001">
    <property type="protein sequence ID" value="MDR7360900.1"/>
    <property type="molecule type" value="Genomic_DNA"/>
</dbReference>
<reference evidence="2 3" key="1">
    <citation type="submission" date="2023-07" db="EMBL/GenBank/DDBJ databases">
        <title>Sequencing the genomes of 1000 actinobacteria strains.</title>
        <authorList>
            <person name="Klenk H.-P."/>
        </authorList>
    </citation>
    <scope>NUCLEOTIDE SEQUENCE [LARGE SCALE GENOMIC DNA]</scope>
    <source>
        <strain evidence="2 3">DSM 19426</strain>
    </source>
</reference>
<gene>
    <name evidence="2" type="ORF">J2S63_000453</name>
</gene>
<evidence type="ECO:0000256" key="1">
    <source>
        <dbReference type="SAM" id="MobiDB-lite"/>
    </source>
</evidence>
<evidence type="ECO:0000313" key="2">
    <source>
        <dbReference type="EMBL" id="MDR7360900.1"/>
    </source>
</evidence>
<organism evidence="2 3">
    <name type="scientific">Nocardioides marmoribigeumensis</name>
    <dbReference type="NCBI Taxonomy" id="433649"/>
    <lineage>
        <taxon>Bacteria</taxon>
        <taxon>Bacillati</taxon>
        <taxon>Actinomycetota</taxon>
        <taxon>Actinomycetes</taxon>
        <taxon>Propionibacteriales</taxon>
        <taxon>Nocardioidaceae</taxon>
        <taxon>Nocardioides</taxon>
    </lineage>
</organism>
<feature type="region of interest" description="Disordered" evidence="1">
    <location>
        <begin position="1"/>
        <end position="20"/>
    </location>
</feature>
<evidence type="ECO:0008006" key="4">
    <source>
        <dbReference type="Google" id="ProtNLM"/>
    </source>
</evidence>
<name>A0ABU2BQJ0_9ACTN</name>
<accession>A0ABU2BQJ0</accession>
<sequence>MSEQGIPTQGGAAPPDDPHARIDELLDQLVATASPQVAATAQELVRAVLALHREGLGRLVAGVDRSVLVELADDPSVDGLLVLHDLHPLDLPTRAAHAVRRLHETAPALALELVGVEASGTVHVRLSVAAGSAGVVPEVEERLLAALPDAASVMVEVVAPPTLLELSPTRRDGVPQSRG</sequence>